<dbReference type="Gene3D" id="2.30.29.30">
    <property type="entry name" value="Pleckstrin-homology domain (PH domain)/Phosphotyrosine-binding domain (PTB)"/>
    <property type="match status" value="1"/>
</dbReference>
<organism evidence="18 19">
    <name type="scientific">Acanthaster planci</name>
    <name type="common">Crown-of-thorns starfish</name>
    <dbReference type="NCBI Taxonomy" id="133434"/>
    <lineage>
        <taxon>Eukaryota</taxon>
        <taxon>Metazoa</taxon>
        <taxon>Echinodermata</taxon>
        <taxon>Eleutherozoa</taxon>
        <taxon>Asterozoa</taxon>
        <taxon>Asteroidea</taxon>
        <taxon>Valvatacea</taxon>
        <taxon>Valvatida</taxon>
        <taxon>Acanthasteridae</taxon>
        <taxon>Acanthaster</taxon>
    </lineage>
</organism>
<dbReference type="KEGG" id="aplc:110983845"/>
<keyword evidence="3" id="KW-0344">Guanine-nucleotide releasing factor</keyword>
<evidence type="ECO:0000256" key="5">
    <source>
        <dbReference type="ARBA" id="ARBA00022737"/>
    </source>
</evidence>
<dbReference type="InterPro" id="IPR000219">
    <property type="entry name" value="DH_dom"/>
</dbReference>
<dbReference type="PROSITE" id="PS50002">
    <property type="entry name" value="SH3"/>
    <property type="match status" value="2"/>
</dbReference>
<dbReference type="RefSeq" id="XP_022099136.1">
    <property type="nucleotide sequence ID" value="XM_022243444.1"/>
</dbReference>
<dbReference type="Pfam" id="PF07653">
    <property type="entry name" value="SH3_2"/>
    <property type="match status" value="1"/>
</dbReference>
<dbReference type="InterPro" id="IPR011993">
    <property type="entry name" value="PH-like_dom_sf"/>
</dbReference>
<reference evidence="19" key="1">
    <citation type="submission" date="2025-08" db="UniProtKB">
        <authorList>
            <consortium name="RefSeq"/>
        </authorList>
    </citation>
    <scope>IDENTIFICATION</scope>
</reference>
<dbReference type="CDD" id="cd21201">
    <property type="entry name" value="CH_VAV"/>
    <property type="match status" value="1"/>
</dbReference>
<keyword evidence="4" id="KW-0479">Metal-binding</keyword>
<keyword evidence="7" id="KW-0862">Zinc</keyword>
<dbReference type="FunFam" id="1.10.418.10:FF:000019">
    <property type="entry name" value="Vav guanine nucleotide exchange factor 2"/>
    <property type="match status" value="1"/>
</dbReference>
<feature type="region of interest" description="Disordered" evidence="11">
    <location>
        <begin position="837"/>
        <end position="869"/>
    </location>
</feature>
<dbReference type="SUPFAM" id="SSF48065">
    <property type="entry name" value="DBL homology domain (DH-domain)"/>
    <property type="match status" value="1"/>
</dbReference>
<evidence type="ECO:0000256" key="9">
    <source>
        <dbReference type="PROSITE-ProRule" id="PRU00191"/>
    </source>
</evidence>
<dbReference type="Pfam" id="PF11971">
    <property type="entry name" value="CAMSAP_CH"/>
    <property type="match status" value="1"/>
</dbReference>
<evidence type="ECO:0000256" key="2">
    <source>
        <dbReference type="ARBA" id="ARBA00022553"/>
    </source>
</evidence>
<feature type="domain" description="DH" evidence="15">
    <location>
        <begin position="225"/>
        <end position="410"/>
    </location>
</feature>
<keyword evidence="8 9" id="KW-0727">SH2 domain</keyword>
<dbReference type="Gene3D" id="1.20.900.10">
    <property type="entry name" value="Dbl homology (DH) domain"/>
    <property type="match status" value="1"/>
</dbReference>
<dbReference type="GO" id="GO:0005737">
    <property type="term" value="C:cytoplasm"/>
    <property type="evidence" value="ECO:0007669"/>
    <property type="project" value="TreeGrafter"/>
</dbReference>
<evidence type="ECO:0000259" key="16">
    <source>
        <dbReference type="PROSITE" id="PS50021"/>
    </source>
</evidence>
<dbReference type="PROSITE" id="PS50021">
    <property type="entry name" value="CH"/>
    <property type="match status" value="1"/>
</dbReference>
<evidence type="ECO:0000256" key="7">
    <source>
        <dbReference type="ARBA" id="ARBA00022833"/>
    </source>
</evidence>
<feature type="compositionally biased region" description="Low complexity" evidence="11">
    <location>
        <begin position="203"/>
        <end position="213"/>
    </location>
</feature>
<dbReference type="SUPFAM" id="SSF47576">
    <property type="entry name" value="Calponin-homology domain, CH-domain"/>
    <property type="match status" value="1"/>
</dbReference>
<feature type="domain" description="Calponin-homology (CH)" evidence="16">
    <location>
        <begin position="16"/>
        <end position="135"/>
    </location>
</feature>
<keyword evidence="18" id="KW-1185">Reference proteome</keyword>
<proteinExistence type="predicted"/>
<evidence type="ECO:0000259" key="13">
    <source>
        <dbReference type="PROSITE" id="PS50002"/>
    </source>
</evidence>
<dbReference type="InterPro" id="IPR035899">
    <property type="entry name" value="DBL_dom_sf"/>
</dbReference>
<dbReference type="Pfam" id="PF00018">
    <property type="entry name" value="SH3_1"/>
    <property type="match status" value="1"/>
</dbReference>
<evidence type="ECO:0000259" key="14">
    <source>
        <dbReference type="PROSITE" id="PS50003"/>
    </source>
</evidence>
<dbReference type="GO" id="GO:0008270">
    <property type="term" value="F:zinc ion binding"/>
    <property type="evidence" value="ECO:0007669"/>
    <property type="project" value="UniProtKB-KW"/>
</dbReference>
<evidence type="ECO:0000256" key="8">
    <source>
        <dbReference type="ARBA" id="ARBA00022999"/>
    </source>
</evidence>
<dbReference type="SMART" id="SM00325">
    <property type="entry name" value="RhoGEF"/>
    <property type="match status" value="1"/>
</dbReference>
<dbReference type="InterPro" id="IPR022613">
    <property type="entry name" value="CH_CAMSAP_2"/>
</dbReference>
<feature type="domain" description="SH3" evidence="13">
    <location>
        <begin position="632"/>
        <end position="698"/>
    </location>
</feature>
<dbReference type="SMART" id="SM00252">
    <property type="entry name" value="SH2"/>
    <property type="match status" value="1"/>
</dbReference>
<protein>
    <submittedName>
        <fullName evidence="19">Guanine nucleotide exchange factor VAV2-like isoform X1</fullName>
    </submittedName>
</protein>
<dbReference type="SUPFAM" id="SSF55550">
    <property type="entry name" value="SH2 domain"/>
    <property type="match status" value="1"/>
</dbReference>
<keyword evidence="2" id="KW-0597">Phosphoprotein</keyword>
<feature type="domain" description="SH2" evidence="12">
    <location>
        <begin position="736"/>
        <end position="834"/>
    </location>
</feature>
<dbReference type="Pfam" id="PF00130">
    <property type="entry name" value="C1_1"/>
    <property type="match status" value="1"/>
</dbReference>
<feature type="domain" description="Phorbol-ester/DAG-type" evidence="17">
    <location>
        <begin position="570"/>
        <end position="621"/>
    </location>
</feature>
<dbReference type="InterPro" id="IPR036028">
    <property type="entry name" value="SH3-like_dom_sf"/>
</dbReference>
<evidence type="ECO:0000259" key="17">
    <source>
        <dbReference type="PROSITE" id="PS50081"/>
    </source>
</evidence>
<dbReference type="PROSITE" id="PS50001">
    <property type="entry name" value="SH2"/>
    <property type="match status" value="1"/>
</dbReference>
<feature type="domain" description="PH" evidence="14">
    <location>
        <begin position="440"/>
        <end position="561"/>
    </location>
</feature>
<dbReference type="InterPro" id="IPR002219">
    <property type="entry name" value="PKC_DAG/PE"/>
</dbReference>
<evidence type="ECO:0000256" key="6">
    <source>
        <dbReference type="ARBA" id="ARBA00022771"/>
    </source>
</evidence>
<dbReference type="PROSITE" id="PS00479">
    <property type="entry name" value="ZF_DAG_PE_1"/>
    <property type="match status" value="1"/>
</dbReference>
<evidence type="ECO:0000256" key="4">
    <source>
        <dbReference type="ARBA" id="ARBA00022723"/>
    </source>
</evidence>
<dbReference type="CDD" id="cd20810">
    <property type="entry name" value="C1_VAV"/>
    <property type="match status" value="1"/>
</dbReference>
<sequence length="934" mass="107382">MTGGKVLENLAHLTEMEAWRICAGWLVQCGALPPTHKSTWANAQVFDLAQTLRDGVVLCQLLNHLSPGAVDLTRDICLRPQMSQFLCLKNIRTFLQACSRVFCLRSQELFDPDGLFDVTDFGQVIYTLSKLSQSPLAAARGVQAFVVDYEDEQAYDEDIYKNLEDLADEHDLANEGDIYDTVEGEEDSIYDDLVSLRKQKSQFQQSQHSYSHSHISEPEQPKKDKRQYCIEEIVETEKKYVDALYMLINGFKKPLSHNIPPKTIKDIFLNMDELHSGHCLFNSDLGSSQNSSRPHRNRPSMTISDVFLKHREIFLLYGFYCSNLVPAQDTVDDILKDPTARQKIEECEFRANKNKFRLRDLLSVPMQRCMKYHLLLRELIKHTDKSHPEKAELEKALDIMQDVCLYVNEVKRDNEIMQNNKDIEKSMVNYRGPNVNEHGRLQNDGELKLKMTGNTKKSVTSSTQKYCFLFDKVLIVCNKGGKLGMEKFWGQESHEYCTTIDLEKYKIEDNLPKGKSGKWNWCFWLTPVNNNNNDDVFPVEIYCKTEDMMLKWVESIRLAQDNINPVPSSQHKYEYTSFREPTYCKVCEKLLRGLFYQGYKCTACSINAHKECLNSEKIQHCTAARRISRQPQGVQVVRAVKVYPGTPRPPPGVKPLLFERNDLIEVLDKDDPKWWKGRSTRTYEQGLFPADYVVPQRQSTSSHPRPNYEMTVPQGSPSHIRQNPSSSSRNLLDTRWYVGKMDRHVAIEQLKDKQDSCYLVRDSVKESEFQTHAISIKHDNQVKHIKVLYYLGKYGLVDKDSCDFDTLPDLIMHYSQNSLRDVFNGLDSTLKIPLRERTGHANSVSQRNGPSTNDSPVSRQRPSPAPEQKVKRYTVIGTARALFPFTARESGELPLQKGDHVDIISKAGESRGWWKGAVGGRIGYFPLQYVEEEE</sequence>
<dbReference type="InterPro" id="IPR001452">
    <property type="entry name" value="SH3_domain"/>
</dbReference>
<gene>
    <name evidence="19" type="primary">LOC110983845</name>
</gene>
<dbReference type="PROSITE" id="PS50081">
    <property type="entry name" value="ZF_DAG_PE_2"/>
    <property type="match status" value="1"/>
</dbReference>
<dbReference type="InterPro" id="IPR036872">
    <property type="entry name" value="CH_dom_sf"/>
</dbReference>
<feature type="domain" description="SH3" evidence="13">
    <location>
        <begin position="874"/>
        <end position="934"/>
    </location>
</feature>
<dbReference type="InterPro" id="IPR036860">
    <property type="entry name" value="SH2_dom_sf"/>
</dbReference>
<dbReference type="GeneID" id="110983845"/>
<evidence type="ECO:0000256" key="3">
    <source>
        <dbReference type="ARBA" id="ARBA00022658"/>
    </source>
</evidence>
<dbReference type="PANTHER" id="PTHR45818">
    <property type="entry name" value="PROTEIN VAV"/>
    <property type="match status" value="1"/>
</dbReference>
<dbReference type="Gene3D" id="2.30.30.40">
    <property type="entry name" value="SH3 Domains"/>
    <property type="match status" value="2"/>
</dbReference>
<dbReference type="PROSITE" id="PS50010">
    <property type="entry name" value="DH_2"/>
    <property type="match status" value="1"/>
</dbReference>
<dbReference type="Pfam" id="PF22697">
    <property type="entry name" value="SOS1_NGEF_PH"/>
    <property type="match status" value="1"/>
</dbReference>
<dbReference type="InterPro" id="IPR001715">
    <property type="entry name" value="CH_dom"/>
</dbReference>
<evidence type="ECO:0000256" key="11">
    <source>
        <dbReference type="SAM" id="MobiDB-lite"/>
    </source>
</evidence>
<evidence type="ECO:0000256" key="10">
    <source>
        <dbReference type="PROSITE-ProRule" id="PRU00192"/>
    </source>
</evidence>
<accession>A0A8B7Z742</accession>
<dbReference type="SMART" id="SM00109">
    <property type="entry name" value="C1"/>
    <property type="match status" value="1"/>
</dbReference>
<dbReference type="OrthoDB" id="5340910at2759"/>
<dbReference type="PANTHER" id="PTHR45818:SF3">
    <property type="entry name" value="PROTEIN VAV"/>
    <property type="match status" value="1"/>
</dbReference>
<evidence type="ECO:0000313" key="18">
    <source>
        <dbReference type="Proteomes" id="UP000694845"/>
    </source>
</evidence>
<dbReference type="OMA" id="LELACIH"/>
<dbReference type="Proteomes" id="UP000694845">
    <property type="component" value="Unplaced"/>
</dbReference>
<dbReference type="PROSITE" id="PS50003">
    <property type="entry name" value="PH_DOMAIN"/>
    <property type="match status" value="1"/>
</dbReference>
<dbReference type="InterPro" id="IPR001849">
    <property type="entry name" value="PH_domain"/>
</dbReference>
<dbReference type="SMART" id="SM00033">
    <property type="entry name" value="CH"/>
    <property type="match status" value="1"/>
</dbReference>
<dbReference type="InterPro" id="IPR000980">
    <property type="entry name" value="SH2"/>
</dbReference>
<evidence type="ECO:0000259" key="12">
    <source>
        <dbReference type="PROSITE" id="PS50001"/>
    </source>
</evidence>
<dbReference type="Gene3D" id="3.30.505.10">
    <property type="entry name" value="SH2 domain"/>
    <property type="match status" value="1"/>
</dbReference>
<dbReference type="GO" id="GO:0007165">
    <property type="term" value="P:signal transduction"/>
    <property type="evidence" value="ECO:0007669"/>
    <property type="project" value="UniProtKB-ARBA"/>
</dbReference>
<evidence type="ECO:0000259" key="15">
    <source>
        <dbReference type="PROSITE" id="PS50010"/>
    </source>
</evidence>
<keyword evidence="5" id="KW-0677">Repeat</keyword>
<dbReference type="SUPFAM" id="SSF50044">
    <property type="entry name" value="SH3-domain"/>
    <property type="match status" value="2"/>
</dbReference>
<dbReference type="CDD" id="cd00160">
    <property type="entry name" value="RhoGEF"/>
    <property type="match status" value="1"/>
</dbReference>
<evidence type="ECO:0000313" key="19">
    <source>
        <dbReference type="RefSeq" id="XP_022099136.1"/>
    </source>
</evidence>
<dbReference type="GO" id="GO:0016477">
    <property type="term" value="P:cell migration"/>
    <property type="evidence" value="ECO:0007669"/>
    <property type="project" value="TreeGrafter"/>
</dbReference>
<dbReference type="AlphaFoldDB" id="A0A8B7Z742"/>
<dbReference type="SMART" id="SM00326">
    <property type="entry name" value="SH3"/>
    <property type="match status" value="2"/>
</dbReference>
<evidence type="ECO:0000256" key="1">
    <source>
        <dbReference type="ARBA" id="ARBA00022443"/>
    </source>
</evidence>
<keyword evidence="1 10" id="KW-0728">SH3 domain</keyword>
<dbReference type="Gene3D" id="1.10.418.10">
    <property type="entry name" value="Calponin-like domain"/>
    <property type="match status" value="1"/>
</dbReference>
<dbReference type="SMART" id="SM00233">
    <property type="entry name" value="PH"/>
    <property type="match status" value="1"/>
</dbReference>
<dbReference type="Pfam" id="PF00621">
    <property type="entry name" value="RhoGEF"/>
    <property type="match status" value="1"/>
</dbReference>
<dbReference type="InterPro" id="IPR055251">
    <property type="entry name" value="SOS1_NGEF_PH"/>
</dbReference>
<dbReference type="SUPFAM" id="SSF50729">
    <property type="entry name" value="PH domain-like"/>
    <property type="match status" value="1"/>
</dbReference>
<feature type="compositionally biased region" description="Basic and acidic residues" evidence="11">
    <location>
        <begin position="214"/>
        <end position="224"/>
    </location>
</feature>
<dbReference type="Gene3D" id="3.30.60.20">
    <property type="match status" value="1"/>
</dbReference>
<feature type="compositionally biased region" description="Polar residues" evidence="11">
    <location>
        <begin position="840"/>
        <end position="861"/>
    </location>
</feature>
<dbReference type="GO" id="GO:0005085">
    <property type="term" value="F:guanyl-nucleotide exchange factor activity"/>
    <property type="evidence" value="ECO:0007669"/>
    <property type="project" value="UniProtKB-KW"/>
</dbReference>
<keyword evidence="6" id="KW-0863">Zinc-finger</keyword>
<name>A0A8B7Z742_ACAPL</name>
<feature type="region of interest" description="Disordered" evidence="11">
    <location>
        <begin position="203"/>
        <end position="224"/>
    </location>
</feature>
<dbReference type="Pfam" id="PF00017">
    <property type="entry name" value="SH2"/>
    <property type="match status" value="1"/>
</dbReference>